<reference evidence="6 7" key="1">
    <citation type="submission" date="2024-09" db="EMBL/GenBank/DDBJ databases">
        <authorList>
            <person name="Sun Q."/>
            <person name="Mori K."/>
        </authorList>
    </citation>
    <scope>NUCLEOTIDE SEQUENCE [LARGE SCALE GENOMIC DNA]</scope>
    <source>
        <strain evidence="6 7">JCM 11411</strain>
    </source>
</reference>
<accession>A0ABV5XAZ2</accession>
<evidence type="ECO:0000256" key="1">
    <source>
        <dbReference type="ARBA" id="ARBA00022485"/>
    </source>
</evidence>
<dbReference type="InterPro" id="IPR039650">
    <property type="entry name" value="HdrA-like"/>
</dbReference>
<evidence type="ECO:0000256" key="2">
    <source>
        <dbReference type="ARBA" id="ARBA00022723"/>
    </source>
</evidence>
<dbReference type="SUPFAM" id="SSF51905">
    <property type="entry name" value="FAD/NAD(P)-binding domain"/>
    <property type="match status" value="1"/>
</dbReference>
<keyword evidence="4" id="KW-0408">Iron</keyword>
<protein>
    <submittedName>
        <fullName evidence="6">FAD-dependent oxidoreductase</fullName>
        <ecNumber evidence="6">1.-.-.-</ecNumber>
    </submittedName>
</protein>
<dbReference type="Gene3D" id="2.60.120.260">
    <property type="entry name" value="Galactose-binding domain-like"/>
    <property type="match status" value="1"/>
</dbReference>
<evidence type="ECO:0000256" key="5">
    <source>
        <dbReference type="ARBA" id="ARBA00023014"/>
    </source>
</evidence>
<dbReference type="PANTHER" id="PTHR43498:SF1">
    <property type="entry name" value="COB--COM HETERODISULFIDE REDUCTASE IRON-SULFUR SUBUNIT A"/>
    <property type="match status" value="1"/>
</dbReference>
<dbReference type="InterPro" id="IPR008979">
    <property type="entry name" value="Galactose-bd-like_sf"/>
</dbReference>
<gene>
    <name evidence="6" type="ORF">ACFFQ6_08070</name>
</gene>
<keyword evidence="5" id="KW-0411">Iron-sulfur</keyword>
<dbReference type="InterPro" id="IPR036188">
    <property type="entry name" value="FAD/NAD-bd_sf"/>
</dbReference>
<evidence type="ECO:0000256" key="3">
    <source>
        <dbReference type="ARBA" id="ARBA00023002"/>
    </source>
</evidence>
<sequence>MQTIEETYDVVVSGGGLAGFSAAIAAARHGASVVLIQDRPVLGGNSSSEVRVTPHGAAAFHGYARETGIISEALIEDRATNHAIIRENGWTNSVWDLVLYDMAVRTPGLTLHLNTTAYDAEIDGDRIVAVHARVANAETELLIRGSVFIDCTGDGTVAALAGAESRTGEEAANEFDELHAPDTATSHTMGSSLHFKTIDTGAPIDFEAPKWAHRYDDQSFFTNGGRMIPTLESGYWWIEIGTPWDTLHDNETIRHELTRHVLGIWDYLKNRDPHWSPRAANLALDWVGQIPGKRESRRVLGEYLMTEHDLGAEDRFDDEIAYGGWYIDLHTIGGLLKEVAEPVTTARLMDPESSSGSTTYVGPFGVPLRTLIARDLSNLMMAGRNVSATHVALGSLRVMGTTALMGQAAGTAAALIGEVTDLRRQYSDIIGDVQQALLRDGCFLPHKKNEDPADLALRAVTSSSSTQSVHGVGPGSANWLGGIDHWRGYPVFPFRGELKRRVGQWVAVGAGQPISSLRMALHNHADADRVVAATVQLVDNIWDYRIDAGKPLAEGELLVSPGGPHWVDWQVDIDPISDSEVRFIRIDLHESPDVEWVVSSAVLPGQIAAYEDGGRYRRFGGGSTMSFQIEPAQAAYPASEVTSGVTRPHQSPNQWRSDPVFPLPQWLRLDWATPQSVCQVQLTFAGHLLREYHAYPPLYRDPQTVRDYAVEALVDGEWHEIVKVTGNIRTRVVHTFDAVQTSALRLMIYATNGDPSAGVYEIRCYADDICTENITQQ</sequence>
<comment type="caution">
    <text evidence="6">The sequence shown here is derived from an EMBL/GenBank/DDBJ whole genome shotgun (WGS) entry which is preliminary data.</text>
</comment>
<dbReference type="EC" id="1.-.-.-" evidence="6"/>
<dbReference type="Pfam" id="PF12831">
    <property type="entry name" value="FAD_oxidored"/>
    <property type="match status" value="1"/>
</dbReference>
<evidence type="ECO:0000313" key="6">
    <source>
        <dbReference type="EMBL" id="MFB9779635.1"/>
    </source>
</evidence>
<keyword evidence="2" id="KW-0479">Metal-binding</keyword>
<dbReference type="RefSeq" id="WP_378374295.1">
    <property type="nucleotide sequence ID" value="NZ_JBHMAS010000007.1"/>
</dbReference>
<dbReference type="Gene3D" id="3.50.50.60">
    <property type="entry name" value="FAD/NAD(P)-binding domain"/>
    <property type="match status" value="1"/>
</dbReference>
<keyword evidence="1" id="KW-0004">4Fe-4S</keyword>
<proteinExistence type="predicted"/>
<keyword evidence="3 6" id="KW-0560">Oxidoreductase</keyword>
<name>A0ABV5XAZ2_9NOCA</name>
<dbReference type="EMBL" id="JBHMAS010000007">
    <property type="protein sequence ID" value="MFB9779635.1"/>
    <property type="molecule type" value="Genomic_DNA"/>
</dbReference>
<dbReference type="SUPFAM" id="SSF49785">
    <property type="entry name" value="Galactose-binding domain-like"/>
    <property type="match status" value="1"/>
</dbReference>
<organism evidence="6 7">
    <name type="scientific">Rhodococcus baikonurensis</name>
    <dbReference type="NCBI Taxonomy" id="172041"/>
    <lineage>
        <taxon>Bacteria</taxon>
        <taxon>Bacillati</taxon>
        <taxon>Actinomycetota</taxon>
        <taxon>Actinomycetes</taxon>
        <taxon>Mycobacteriales</taxon>
        <taxon>Nocardiaceae</taxon>
        <taxon>Rhodococcus</taxon>
        <taxon>Rhodococcus erythropolis group</taxon>
    </lineage>
</organism>
<dbReference type="Proteomes" id="UP001589587">
    <property type="component" value="Unassembled WGS sequence"/>
</dbReference>
<evidence type="ECO:0000313" key="7">
    <source>
        <dbReference type="Proteomes" id="UP001589587"/>
    </source>
</evidence>
<evidence type="ECO:0000256" key="4">
    <source>
        <dbReference type="ARBA" id="ARBA00023004"/>
    </source>
</evidence>
<keyword evidence="7" id="KW-1185">Reference proteome</keyword>
<dbReference type="PANTHER" id="PTHR43498">
    <property type="entry name" value="FERREDOXIN:COB-COM HETERODISULFIDE REDUCTASE SUBUNIT A"/>
    <property type="match status" value="1"/>
</dbReference>
<dbReference type="GO" id="GO:0016491">
    <property type="term" value="F:oxidoreductase activity"/>
    <property type="evidence" value="ECO:0007669"/>
    <property type="project" value="UniProtKB-KW"/>
</dbReference>